<dbReference type="InterPro" id="IPR050595">
    <property type="entry name" value="Bact_response_regulator"/>
</dbReference>
<dbReference type="FunFam" id="3.40.50.2300:FF:000018">
    <property type="entry name" value="DNA-binding transcriptional regulator NtrC"/>
    <property type="match status" value="1"/>
</dbReference>
<dbReference type="PANTHER" id="PTHR44591:SF14">
    <property type="entry name" value="PROTEIN PILG"/>
    <property type="match status" value="1"/>
</dbReference>
<dbReference type="Pfam" id="PF00072">
    <property type="entry name" value="Response_reg"/>
    <property type="match status" value="1"/>
</dbReference>
<evidence type="ECO:0000259" key="5">
    <source>
        <dbReference type="PROSITE" id="PS50110"/>
    </source>
</evidence>
<name>X1RCB0_9ZZZZ</name>
<evidence type="ECO:0000313" key="6">
    <source>
        <dbReference type="EMBL" id="GAI53224.1"/>
    </source>
</evidence>
<evidence type="ECO:0000256" key="2">
    <source>
        <dbReference type="ARBA" id="ARBA00023012"/>
    </source>
</evidence>
<keyword evidence="2" id="KW-0902">Two-component regulatory system</keyword>
<accession>X1RCB0</accession>
<keyword evidence="4" id="KW-0804">Transcription</keyword>
<evidence type="ECO:0000256" key="1">
    <source>
        <dbReference type="ARBA" id="ARBA00022553"/>
    </source>
</evidence>
<feature type="domain" description="Response regulatory" evidence="5">
    <location>
        <begin position="6"/>
        <end position="120"/>
    </location>
</feature>
<sequence>MAFSANILVIDDEESMRAGCIQTLAENGCRVQAVENGRMGLEKTSKESFDVILLDLKMPGIPGMEVLKKLKENDANSVVIVITAYGTIDSAVEAMKRGAYDFLSKPFTPEALSSIVKRAVDNRLRALEDACVTLALDQETLSKTIISQSDEIAKLIGLIKKVATSDSTV</sequence>
<evidence type="ECO:0000256" key="4">
    <source>
        <dbReference type="ARBA" id="ARBA00023163"/>
    </source>
</evidence>
<dbReference type="EMBL" id="BARV01039019">
    <property type="protein sequence ID" value="GAI53224.1"/>
    <property type="molecule type" value="Genomic_DNA"/>
</dbReference>
<reference evidence="6" key="1">
    <citation type="journal article" date="2014" name="Front. Microbiol.">
        <title>High frequency of phylogenetically diverse reductive dehalogenase-homologous genes in deep subseafloor sedimentary metagenomes.</title>
        <authorList>
            <person name="Kawai M."/>
            <person name="Futagami T."/>
            <person name="Toyoda A."/>
            <person name="Takaki Y."/>
            <person name="Nishi S."/>
            <person name="Hori S."/>
            <person name="Arai W."/>
            <person name="Tsubouchi T."/>
            <person name="Morono Y."/>
            <person name="Uchiyama I."/>
            <person name="Ito T."/>
            <person name="Fujiyama A."/>
            <person name="Inagaki F."/>
            <person name="Takami H."/>
        </authorList>
    </citation>
    <scope>NUCLEOTIDE SEQUENCE</scope>
    <source>
        <strain evidence="6">Expedition CK06-06</strain>
    </source>
</reference>
<dbReference type="Gene3D" id="3.40.50.2300">
    <property type="match status" value="1"/>
</dbReference>
<dbReference type="SMART" id="SM00448">
    <property type="entry name" value="REC"/>
    <property type="match status" value="1"/>
</dbReference>
<dbReference type="InterPro" id="IPR011006">
    <property type="entry name" value="CheY-like_superfamily"/>
</dbReference>
<proteinExistence type="predicted"/>
<dbReference type="PROSITE" id="PS50110">
    <property type="entry name" value="RESPONSE_REGULATORY"/>
    <property type="match status" value="1"/>
</dbReference>
<organism evidence="6">
    <name type="scientific">marine sediment metagenome</name>
    <dbReference type="NCBI Taxonomy" id="412755"/>
    <lineage>
        <taxon>unclassified sequences</taxon>
        <taxon>metagenomes</taxon>
        <taxon>ecological metagenomes</taxon>
    </lineage>
</organism>
<dbReference type="InterPro" id="IPR001789">
    <property type="entry name" value="Sig_transdc_resp-reg_receiver"/>
</dbReference>
<dbReference type="PANTHER" id="PTHR44591">
    <property type="entry name" value="STRESS RESPONSE REGULATOR PROTEIN 1"/>
    <property type="match status" value="1"/>
</dbReference>
<dbReference type="GO" id="GO:0000160">
    <property type="term" value="P:phosphorelay signal transduction system"/>
    <property type="evidence" value="ECO:0007669"/>
    <property type="project" value="UniProtKB-KW"/>
</dbReference>
<dbReference type="SUPFAM" id="SSF52172">
    <property type="entry name" value="CheY-like"/>
    <property type="match status" value="1"/>
</dbReference>
<dbReference type="AlphaFoldDB" id="X1RCB0"/>
<feature type="non-terminal residue" evidence="6">
    <location>
        <position position="169"/>
    </location>
</feature>
<gene>
    <name evidence="6" type="ORF">S06H3_59931</name>
</gene>
<keyword evidence="1" id="KW-0597">Phosphoprotein</keyword>
<evidence type="ECO:0000256" key="3">
    <source>
        <dbReference type="ARBA" id="ARBA00023015"/>
    </source>
</evidence>
<protein>
    <recommendedName>
        <fullName evidence="5">Response regulatory domain-containing protein</fullName>
    </recommendedName>
</protein>
<comment type="caution">
    <text evidence="6">The sequence shown here is derived from an EMBL/GenBank/DDBJ whole genome shotgun (WGS) entry which is preliminary data.</text>
</comment>
<keyword evidence="3" id="KW-0805">Transcription regulation</keyword>